<evidence type="ECO:0000256" key="6">
    <source>
        <dbReference type="ARBA" id="ARBA00022832"/>
    </source>
</evidence>
<dbReference type="OrthoDB" id="2418081at2759"/>
<comment type="caution">
    <text evidence="11">The sequence shown here is derived from an EMBL/GenBank/DDBJ whole genome shotgun (WGS) entry which is preliminary data.</text>
</comment>
<reference evidence="11 12" key="1">
    <citation type="submission" date="2017-06" db="EMBL/GenBank/DDBJ databases">
        <title>Ant-infecting Ophiocordyceps genomes reveal a high diversity of potential behavioral manipulation genes and a possible major role for enterotoxins.</title>
        <authorList>
            <person name="De Bekker C."/>
            <person name="Evans H.C."/>
            <person name="Brachmann A."/>
            <person name="Hughes D.P."/>
        </authorList>
    </citation>
    <scope>NUCLEOTIDE SEQUENCE [LARGE SCALE GENOMIC DNA]</scope>
    <source>
        <strain evidence="11 12">Map64</strain>
    </source>
</reference>
<keyword evidence="5" id="KW-0378">Hydrolase</keyword>
<evidence type="ECO:0000259" key="10">
    <source>
        <dbReference type="Pfam" id="PF02230"/>
    </source>
</evidence>
<dbReference type="AlphaFoldDB" id="A0A2C5XXM2"/>
<dbReference type="EC" id="3.1.2.22" evidence="2"/>
<dbReference type="InterPro" id="IPR003140">
    <property type="entry name" value="PLipase/COase/thioEstase"/>
</dbReference>
<evidence type="ECO:0000256" key="5">
    <source>
        <dbReference type="ARBA" id="ARBA00022801"/>
    </source>
</evidence>
<dbReference type="InterPro" id="IPR050565">
    <property type="entry name" value="LYPA1-2/EST-like"/>
</dbReference>
<evidence type="ECO:0000256" key="8">
    <source>
        <dbReference type="ARBA" id="ARBA00031195"/>
    </source>
</evidence>
<evidence type="ECO:0000256" key="7">
    <source>
        <dbReference type="ARBA" id="ARBA00029392"/>
    </source>
</evidence>
<evidence type="ECO:0000256" key="2">
    <source>
        <dbReference type="ARBA" id="ARBA00012423"/>
    </source>
</evidence>
<keyword evidence="6" id="KW-0276">Fatty acid metabolism</keyword>
<keyword evidence="4" id="KW-0719">Serine esterase</keyword>
<gene>
    <name evidence="11" type="ORF">CDD81_688</name>
</gene>
<keyword evidence="12" id="KW-1185">Reference proteome</keyword>
<evidence type="ECO:0000256" key="1">
    <source>
        <dbReference type="ARBA" id="ARBA00006499"/>
    </source>
</evidence>
<dbReference type="Proteomes" id="UP000226192">
    <property type="component" value="Unassembled WGS sequence"/>
</dbReference>
<dbReference type="Gene3D" id="3.40.50.1820">
    <property type="entry name" value="alpha/beta hydrolase"/>
    <property type="match status" value="1"/>
</dbReference>
<name>A0A2C5XXM2_9HYPO</name>
<evidence type="ECO:0000313" key="12">
    <source>
        <dbReference type="Proteomes" id="UP000226192"/>
    </source>
</evidence>
<dbReference type="Pfam" id="PF02230">
    <property type="entry name" value="Abhydrolase_2"/>
    <property type="match status" value="1"/>
</dbReference>
<evidence type="ECO:0000256" key="3">
    <source>
        <dbReference type="ARBA" id="ARBA00014923"/>
    </source>
</evidence>
<keyword evidence="6" id="KW-0443">Lipid metabolism</keyword>
<dbReference type="SUPFAM" id="SSF53474">
    <property type="entry name" value="alpha/beta-Hydrolases"/>
    <property type="match status" value="1"/>
</dbReference>
<dbReference type="GO" id="GO:0008474">
    <property type="term" value="F:palmitoyl-(protein) hydrolase activity"/>
    <property type="evidence" value="ECO:0007669"/>
    <property type="project" value="UniProtKB-EC"/>
</dbReference>
<dbReference type="EMBL" id="NJET01000112">
    <property type="protein sequence ID" value="PHH61207.1"/>
    <property type="molecule type" value="Genomic_DNA"/>
</dbReference>
<dbReference type="GO" id="GO:0005737">
    <property type="term" value="C:cytoplasm"/>
    <property type="evidence" value="ECO:0007669"/>
    <property type="project" value="TreeGrafter"/>
</dbReference>
<dbReference type="STRING" id="1399860.A0A2C5XXM2"/>
<proteinExistence type="inferred from homology"/>
<comment type="function">
    <text evidence="7">Hydrolyzes fatty acids from S-acylated cysteine residues in proteins with a strong preference for palmitoylated G-alpha proteins over other acyl substrates. Mediates the deacylation of G-alpha proteins such as GPA1 in vivo, but has weak or no activity toward palmitoylated Ras proteins. Has weak lysophospholipase activity in vitro; however such activity may not exist in vivo.</text>
</comment>
<dbReference type="PANTHER" id="PTHR10655:SF17">
    <property type="entry name" value="LYSOPHOSPHOLIPASE-LIKE PROTEIN 1"/>
    <property type="match status" value="1"/>
</dbReference>
<dbReference type="PANTHER" id="PTHR10655">
    <property type="entry name" value="LYSOPHOSPHOLIPASE-RELATED"/>
    <property type="match status" value="1"/>
</dbReference>
<evidence type="ECO:0000256" key="4">
    <source>
        <dbReference type="ARBA" id="ARBA00022487"/>
    </source>
</evidence>
<comment type="similarity">
    <text evidence="1">Belongs to the AB hydrolase superfamily. AB hydrolase 2 family.</text>
</comment>
<accession>A0A2C5XXM2</accession>
<dbReference type="GO" id="GO:0052689">
    <property type="term" value="F:carboxylic ester hydrolase activity"/>
    <property type="evidence" value="ECO:0007669"/>
    <property type="project" value="UniProtKB-KW"/>
</dbReference>
<feature type="domain" description="Phospholipase/carboxylesterase/thioesterase" evidence="10">
    <location>
        <begin position="11"/>
        <end position="230"/>
    </location>
</feature>
<protein>
    <recommendedName>
        <fullName evidence="3">Acyl-protein thioesterase 1</fullName>
        <ecNumber evidence="2">3.1.2.22</ecNumber>
    </recommendedName>
    <alternativeName>
        <fullName evidence="8">Palmitoyl-protein hydrolase</fullName>
    </alternativeName>
</protein>
<sequence length="235" mass="26081">MAQSRDYYPEPVVVEAQGEHTATIFVMHGVGQTTDDMMAAVEAWRQCRELQSIKWILPQSPTIALTADFGKPTTAWYDVTDVEVDETRSSTDMTRILASQRHVQSLIEAEQAQGIPAQRVMLVGFSQGGAIAAGVATTMRDRVGGVVIMSSRMTTIKIACQTLPDSIRHKDICFFIAHGIDDRVVPVTEAKACFDSMMEWEGANVSWHVYPDLGHEMGADELEDACEFIRERLDL</sequence>
<evidence type="ECO:0000256" key="9">
    <source>
        <dbReference type="ARBA" id="ARBA00047337"/>
    </source>
</evidence>
<dbReference type="GO" id="GO:0006631">
    <property type="term" value="P:fatty acid metabolic process"/>
    <property type="evidence" value="ECO:0007669"/>
    <property type="project" value="UniProtKB-KW"/>
</dbReference>
<dbReference type="InterPro" id="IPR029058">
    <property type="entry name" value="AB_hydrolase_fold"/>
</dbReference>
<comment type="catalytic activity">
    <reaction evidence="9">
        <text>S-hexadecanoyl-L-cysteinyl-[protein] + H2O = L-cysteinyl-[protein] + hexadecanoate + H(+)</text>
        <dbReference type="Rhea" id="RHEA:19233"/>
        <dbReference type="Rhea" id="RHEA-COMP:10131"/>
        <dbReference type="Rhea" id="RHEA-COMP:11032"/>
        <dbReference type="ChEBI" id="CHEBI:7896"/>
        <dbReference type="ChEBI" id="CHEBI:15377"/>
        <dbReference type="ChEBI" id="CHEBI:15378"/>
        <dbReference type="ChEBI" id="CHEBI:29950"/>
        <dbReference type="ChEBI" id="CHEBI:74151"/>
        <dbReference type="EC" id="3.1.2.22"/>
    </reaction>
</comment>
<evidence type="ECO:0000313" key="11">
    <source>
        <dbReference type="EMBL" id="PHH61207.1"/>
    </source>
</evidence>
<organism evidence="11 12">
    <name type="scientific">Ophiocordyceps australis</name>
    <dbReference type="NCBI Taxonomy" id="1399860"/>
    <lineage>
        <taxon>Eukaryota</taxon>
        <taxon>Fungi</taxon>
        <taxon>Dikarya</taxon>
        <taxon>Ascomycota</taxon>
        <taxon>Pezizomycotina</taxon>
        <taxon>Sordariomycetes</taxon>
        <taxon>Hypocreomycetidae</taxon>
        <taxon>Hypocreales</taxon>
        <taxon>Ophiocordycipitaceae</taxon>
        <taxon>Ophiocordyceps</taxon>
    </lineage>
</organism>